<proteinExistence type="predicted"/>
<evidence type="ECO:0000313" key="2">
    <source>
        <dbReference type="EMBL" id="QHU21406.1"/>
    </source>
</evidence>
<dbReference type="AlphaFoldDB" id="A0A6C0KW90"/>
<organism evidence="2">
    <name type="scientific">viral metagenome</name>
    <dbReference type="NCBI Taxonomy" id="1070528"/>
    <lineage>
        <taxon>unclassified sequences</taxon>
        <taxon>metagenomes</taxon>
        <taxon>organismal metagenomes</taxon>
    </lineage>
</organism>
<name>A0A6C0KW90_9ZZZZ</name>
<evidence type="ECO:0000256" key="1">
    <source>
        <dbReference type="SAM" id="Phobius"/>
    </source>
</evidence>
<protein>
    <submittedName>
        <fullName evidence="2">Uncharacterized protein</fullName>
    </submittedName>
</protein>
<keyword evidence="1" id="KW-0812">Transmembrane</keyword>
<accession>A0A6C0KW90</accession>
<reference evidence="2" key="1">
    <citation type="journal article" date="2020" name="Nature">
        <title>Giant virus diversity and host interactions through global metagenomics.</title>
        <authorList>
            <person name="Schulz F."/>
            <person name="Roux S."/>
            <person name="Paez-Espino D."/>
            <person name="Jungbluth S."/>
            <person name="Walsh D.A."/>
            <person name="Denef V.J."/>
            <person name="McMahon K.D."/>
            <person name="Konstantinidis K.T."/>
            <person name="Eloe-Fadrosh E.A."/>
            <person name="Kyrpides N.C."/>
            <person name="Woyke T."/>
        </authorList>
    </citation>
    <scope>NUCLEOTIDE SEQUENCE</scope>
    <source>
        <strain evidence="2">GVMAG-S-3300013094-109</strain>
    </source>
</reference>
<keyword evidence="1" id="KW-0472">Membrane</keyword>
<sequence length="150" mass="16602">MELLEQVIIVSGILFGLIIIFQAFNTESSDTTDTKVLLGTATIEAMENGRVGPNPDLATDMSEFDAQRKLEHSFCEFNGGNLQNLEIECNNLSKTNCSKVKCCGYLNQEKCVTGNKFGPTYRSDKSGNNIEIDTYYYMNKCSGPKCPKGE</sequence>
<dbReference type="EMBL" id="MN740989">
    <property type="protein sequence ID" value="QHU21406.1"/>
    <property type="molecule type" value="Genomic_DNA"/>
</dbReference>
<feature type="transmembrane region" description="Helical" evidence="1">
    <location>
        <begin position="7"/>
        <end position="24"/>
    </location>
</feature>
<keyword evidence="1" id="KW-1133">Transmembrane helix</keyword>